<evidence type="ECO:0000313" key="3">
    <source>
        <dbReference type="EMBL" id="KDA01530.1"/>
    </source>
</evidence>
<dbReference type="InterPro" id="IPR050789">
    <property type="entry name" value="Diverse_Enzym_Activities"/>
</dbReference>
<dbReference type="PROSITE" id="PS51257">
    <property type="entry name" value="PROKAR_LIPOPROTEIN"/>
    <property type="match status" value="1"/>
</dbReference>
<dbReference type="OrthoDB" id="5377981at2"/>
<dbReference type="PANTHER" id="PTHR43283">
    <property type="entry name" value="BETA-LACTAMASE-RELATED"/>
    <property type="match status" value="1"/>
</dbReference>
<dbReference type="AlphaFoldDB" id="A0A059G4M5"/>
<comment type="caution">
    <text evidence="3">The sequence shown here is derived from an EMBL/GenBank/DDBJ whole genome shotgun (WGS) entry which is preliminary data.</text>
</comment>
<reference evidence="3 4" key="1">
    <citation type="journal article" date="2014" name="Antonie Van Leeuwenhoek">
        <title>Hyphomonas beringensis sp. nov. and Hyphomonas chukchiensis sp. nov., isolated from surface seawater of the Bering Sea and Chukchi Sea.</title>
        <authorList>
            <person name="Li C."/>
            <person name="Lai Q."/>
            <person name="Li G."/>
            <person name="Dong C."/>
            <person name="Wang J."/>
            <person name="Liao Y."/>
            <person name="Shao Z."/>
        </authorList>
    </citation>
    <scope>NUCLEOTIDE SEQUENCE [LARGE SCALE GENOMIC DNA]</scope>
    <source>
        <strain evidence="3 4">SCH89</strain>
    </source>
</reference>
<evidence type="ECO:0000313" key="4">
    <source>
        <dbReference type="Proteomes" id="UP000024942"/>
    </source>
</evidence>
<evidence type="ECO:0000256" key="1">
    <source>
        <dbReference type="SAM" id="SignalP"/>
    </source>
</evidence>
<dbReference type="Gene3D" id="3.40.710.10">
    <property type="entry name" value="DD-peptidase/beta-lactamase superfamily"/>
    <property type="match status" value="1"/>
</dbReference>
<dbReference type="eggNOG" id="COG1680">
    <property type="taxonomic scope" value="Bacteria"/>
</dbReference>
<dbReference type="PANTHER" id="PTHR43283:SF3">
    <property type="entry name" value="BETA-LACTAMASE FAMILY PROTEIN (AFU_ORTHOLOGUE AFUA_5G07500)"/>
    <property type="match status" value="1"/>
</dbReference>
<dbReference type="PATRIC" id="fig|1280953.3.peg.3066"/>
<dbReference type="InterPro" id="IPR001466">
    <property type="entry name" value="Beta-lactam-related"/>
</dbReference>
<gene>
    <name evidence="3" type="ORF">HOC_15262</name>
</gene>
<sequence>MELTSRRRMLALAASSPFAGWAASCASPGRGPVPLRGVRFQGTGQFLDQLVETGQIAGGALRISQQGEVLYTHHAGKADIASGKAIRPDTIYRAYSMTKPVTAAAIMMLADEGKLSLDDPVREYVPEFSDLRVLASPDGEPVKTVPAGEMRIIHLLAHTSGLSNSWTPGPLAPLYQKAGLVSASYPYDPDFAGGLTEVARQLAEIPLQFQPGSQWLYSISPDIAGLVVERIKGQRFGAFLQEKMFDPLGMPDTGFHVPAEKAGRLAAVYALKEDKLVHQEPAESSPFLKAPYVESGSAGLVTTLDDYGRFAAMLAGLGTVNGVRVLSEDRARAMMSPHVDEAVLGPVFGRFMGFATGGSGKGMGMALGGAVLTDPAASRVPGVRGEYTWGGAASTTFIAVPEIGLEATLMTQLFPSGTLPLRDLMKKAVYDAIL</sequence>
<organism evidence="3 4">
    <name type="scientific">Hyphomonas oceanitis SCH89</name>
    <dbReference type="NCBI Taxonomy" id="1280953"/>
    <lineage>
        <taxon>Bacteria</taxon>
        <taxon>Pseudomonadati</taxon>
        <taxon>Pseudomonadota</taxon>
        <taxon>Alphaproteobacteria</taxon>
        <taxon>Hyphomonadales</taxon>
        <taxon>Hyphomonadaceae</taxon>
        <taxon>Hyphomonas</taxon>
    </lineage>
</organism>
<dbReference type="RefSeq" id="WP_051624952.1">
    <property type="nucleotide sequence ID" value="NZ_ARYL01000026.1"/>
</dbReference>
<evidence type="ECO:0000259" key="2">
    <source>
        <dbReference type="Pfam" id="PF00144"/>
    </source>
</evidence>
<feature type="chain" id="PRO_5001572974" evidence="1">
    <location>
        <begin position="23"/>
        <end position="434"/>
    </location>
</feature>
<dbReference type="Proteomes" id="UP000024942">
    <property type="component" value="Unassembled WGS sequence"/>
</dbReference>
<accession>A0A059G4M5</accession>
<feature type="signal peptide" evidence="1">
    <location>
        <begin position="1"/>
        <end position="22"/>
    </location>
</feature>
<dbReference type="Pfam" id="PF00144">
    <property type="entry name" value="Beta-lactamase"/>
    <property type="match status" value="1"/>
</dbReference>
<dbReference type="STRING" id="1280953.HOC_15262"/>
<dbReference type="InterPro" id="IPR012338">
    <property type="entry name" value="Beta-lactam/transpept-like"/>
</dbReference>
<dbReference type="EMBL" id="ARYL01000026">
    <property type="protein sequence ID" value="KDA01530.1"/>
    <property type="molecule type" value="Genomic_DNA"/>
</dbReference>
<keyword evidence="1" id="KW-0732">Signal</keyword>
<name>A0A059G4M5_9PROT</name>
<keyword evidence="4" id="KW-1185">Reference proteome</keyword>
<feature type="domain" description="Beta-lactamase-related" evidence="2">
    <location>
        <begin position="46"/>
        <end position="418"/>
    </location>
</feature>
<proteinExistence type="predicted"/>
<protein>
    <submittedName>
        <fullName evidence="3">Beta-lactamase</fullName>
    </submittedName>
</protein>
<dbReference type="SUPFAM" id="SSF56601">
    <property type="entry name" value="beta-lactamase/transpeptidase-like"/>
    <property type="match status" value="1"/>
</dbReference>